<reference evidence="1" key="2">
    <citation type="submission" date="2020-09" db="EMBL/GenBank/DDBJ databases">
        <authorList>
            <person name="Sun Q."/>
            <person name="Ohkuma M."/>
        </authorList>
    </citation>
    <scope>NUCLEOTIDE SEQUENCE</scope>
    <source>
        <strain evidence="1">JCM 4346</strain>
    </source>
</reference>
<comment type="caution">
    <text evidence="1">The sequence shown here is derived from an EMBL/GenBank/DDBJ whole genome shotgun (WGS) entry which is preliminary data.</text>
</comment>
<dbReference type="Proteomes" id="UP000658320">
    <property type="component" value="Unassembled WGS sequence"/>
</dbReference>
<sequence>MLTAGGPQPGLAPERIGGGVDLDVGDLGLLDKVTLEGEMQDQAVRPVVEGGTQWDMEEIEPQLVTIVGASAIGSPAMVISPMPCPA</sequence>
<dbReference type="EMBL" id="BMSX01000012">
    <property type="protein sequence ID" value="GGR27667.1"/>
    <property type="molecule type" value="Genomic_DNA"/>
</dbReference>
<accession>A0A918CLQ2</accession>
<evidence type="ECO:0000313" key="2">
    <source>
        <dbReference type="Proteomes" id="UP000658320"/>
    </source>
</evidence>
<proteinExistence type="predicted"/>
<reference evidence="1" key="1">
    <citation type="journal article" date="2014" name="Int. J. Syst. Evol. Microbiol.">
        <title>Complete genome sequence of Corynebacterium casei LMG S-19264T (=DSM 44701T), isolated from a smear-ripened cheese.</title>
        <authorList>
            <consortium name="US DOE Joint Genome Institute (JGI-PGF)"/>
            <person name="Walter F."/>
            <person name="Albersmeier A."/>
            <person name="Kalinowski J."/>
            <person name="Ruckert C."/>
        </authorList>
    </citation>
    <scope>NUCLEOTIDE SEQUENCE</scope>
    <source>
        <strain evidence="1">JCM 4346</strain>
    </source>
</reference>
<dbReference type="AlphaFoldDB" id="A0A918CLQ2"/>
<gene>
    <name evidence="1" type="ORF">GCM10010251_49560</name>
</gene>
<organism evidence="1 2">
    <name type="scientific">Streptomyces aurantiogriseus</name>
    <dbReference type="NCBI Taxonomy" id="66870"/>
    <lineage>
        <taxon>Bacteria</taxon>
        <taxon>Bacillati</taxon>
        <taxon>Actinomycetota</taxon>
        <taxon>Actinomycetes</taxon>
        <taxon>Kitasatosporales</taxon>
        <taxon>Streptomycetaceae</taxon>
        <taxon>Streptomyces</taxon>
    </lineage>
</organism>
<protein>
    <submittedName>
        <fullName evidence="1">Uncharacterized protein</fullName>
    </submittedName>
</protein>
<evidence type="ECO:0000313" key="1">
    <source>
        <dbReference type="EMBL" id="GGR27667.1"/>
    </source>
</evidence>
<keyword evidence="2" id="KW-1185">Reference proteome</keyword>
<name>A0A918CLQ2_9ACTN</name>